<comment type="caution">
    <text evidence="2">The sequence shown here is derived from an EMBL/GenBank/DDBJ whole genome shotgun (WGS) entry which is preliminary data.</text>
</comment>
<dbReference type="Proteomes" id="UP001597546">
    <property type="component" value="Unassembled WGS sequence"/>
</dbReference>
<evidence type="ECO:0000313" key="3">
    <source>
        <dbReference type="Proteomes" id="UP001597546"/>
    </source>
</evidence>
<keyword evidence="1" id="KW-1133">Transmembrane helix</keyword>
<keyword evidence="1" id="KW-0812">Transmembrane</keyword>
<feature type="transmembrane region" description="Helical" evidence="1">
    <location>
        <begin position="7"/>
        <end position="28"/>
    </location>
</feature>
<gene>
    <name evidence="2" type="ORF">ACFSSE_04100</name>
</gene>
<feature type="transmembrane region" description="Helical" evidence="1">
    <location>
        <begin position="67"/>
        <end position="89"/>
    </location>
</feature>
<sequence>MKTEDKRLIVFLLGANGLLLIPLVAMQFTTEVNWDFTDFTVMAILLSGTALLCEMILRIVKQNKFRVMLCIVVVFVFLLIWAELAVGIFNTPLAGN</sequence>
<evidence type="ECO:0000256" key="1">
    <source>
        <dbReference type="SAM" id="Phobius"/>
    </source>
</evidence>
<organism evidence="2 3">
    <name type="scientific">Pedobacter alpinus</name>
    <dbReference type="NCBI Taxonomy" id="1590643"/>
    <lineage>
        <taxon>Bacteria</taxon>
        <taxon>Pseudomonadati</taxon>
        <taxon>Bacteroidota</taxon>
        <taxon>Sphingobacteriia</taxon>
        <taxon>Sphingobacteriales</taxon>
        <taxon>Sphingobacteriaceae</taxon>
        <taxon>Pedobacter</taxon>
    </lineage>
</organism>
<dbReference type="EMBL" id="JBHULV010000008">
    <property type="protein sequence ID" value="MFD2730876.1"/>
    <property type="molecule type" value="Genomic_DNA"/>
</dbReference>
<feature type="transmembrane region" description="Helical" evidence="1">
    <location>
        <begin position="40"/>
        <end position="60"/>
    </location>
</feature>
<reference evidence="3" key="1">
    <citation type="journal article" date="2019" name="Int. J. Syst. Evol. Microbiol.">
        <title>The Global Catalogue of Microorganisms (GCM) 10K type strain sequencing project: providing services to taxonomists for standard genome sequencing and annotation.</title>
        <authorList>
            <consortium name="The Broad Institute Genomics Platform"/>
            <consortium name="The Broad Institute Genome Sequencing Center for Infectious Disease"/>
            <person name="Wu L."/>
            <person name="Ma J."/>
        </authorList>
    </citation>
    <scope>NUCLEOTIDE SEQUENCE [LARGE SCALE GENOMIC DNA]</scope>
    <source>
        <strain evidence="3">KCTC 42456</strain>
    </source>
</reference>
<keyword evidence="3" id="KW-1185">Reference proteome</keyword>
<name>A0ABW5TP44_9SPHI</name>
<dbReference type="RefSeq" id="WP_379041304.1">
    <property type="nucleotide sequence ID" value="NZ_JBHSKW010000009.1"/>
</dbReference>
<accession>A0ABW5TP44</accession>
<proteinExistence type="predicted"/>
<keyword evidence="1" id="KW-0472">Membrane</keyword>
<evidence type="ECO:0000313" key="2">
    <source>
        <dbReference type="EMBL" id="MFD2730876.1"/>
    </source>
</evidence>
<protein>
    <submittedName>
        <fullName evidence="2">Uncharacterized protein</fullName>
    </submittedName>
</protein>